<evidence type="ECO:0000313" key="2">
    <source>
        <dbReference type="Proteomes" id="UP001187734"/>
    </source>
</evidence>
<gene>
    <name evidence="1" type="ORF">FTOL_05429</name>
</gene>
<dbReference type="AlphaFoldDB" id="A0AAE8M967"/>
<reference evidence="1" key="1">
    <citation type="submission" date="2018-03" db="EMBL/GenBank/DDBJ databases">
        <authorList>
            <person name="Guldener U."/>
        </authorList>
    </citation>
    <scope>NUCLEOTIDE SEQUENCE</scope>
</reference>
<organism evidence="1 2">
    <name type="scientific">Fusarium torulosum</name>
    <dbReference type="NCBI Taxonomy" id="33205"/>
    <lineage>
        <taxon>Eukaryota</taxon>
        <taxon>Fungi</taxon>
        <taxon>Dikarya</taxon>
        <taxon>Ascomycota</taxon>
        <taxon>Pezizomycotina</taxon>
        <taxon>Sordariomycetes</taxon>
        <taxon>Hypocreomycetidae</taxon>
        <taxon>Hypocreales</taxon>
        <taxon>Nectriaceae</taxon>
        <taxon>Fusarium</taxon>
    </lineage>
</organism>
<name>A0AAE8M967_9HYPO</name>
<dbReference type="EMBL" id="ONZP01000172">
    <property type="protein sequence ID" value="SPJ75698.1"/>
    <property type="molecule type" value="Genomic_DNA"/>
</dbReference>
<proteinExistence type="predicted"/>
<comment type="caution">
    <text evidence="1">The sequence shown here is derived from an EMBL/GenBank/DDBJ whole genome shotgun (WGS) entry which is preliminary data.</text>
</comment>
<dbReference type="Proteomes" id="UP001187734">
    <property type="component" value="Unassembled WGS sequence"/>
</dbReference>
<evidence type="ECO:0000313" key="1">
    <source>
        <dbReference type="EMBL" id="SPJ75698.1"/>
    </source>
</evidence>
<sequence length="215" mass="24308">MPTLRHFATVPPIAHQDEAGIEDLFGLIDDEAKEKGAICYIDRFFDEDEVVDELAESTDVVIKILIKTEAFALAHACYVVATSSIIEDLDICSVETPITNDFVQPELYDCGGIDFEDQQWHQDVWPTAEPGEFEESTEGKLLDNFMPRPEKVVRLREDVAQAVGLVSDWTFYDDAESIDLGNGEKKEFPPGSVVLQQRYNPDFAWPEYKWPEGSL</sequence>
<keyword evidence="2" id="KW-1185">Reference proteome</keyword>
<accession>A0AAE8M967</accession>
<protein>
    <submittedName>
        <fullName evidence="1">Uncharacterized protein</fullName>
    </submittedName>
</protein>